<dbReference type="EMBL" id="UINC01006442">
    <property type="protein sequence ID" value="SVA27557.1"/>
    <property type="molecule type" value="Genomic_DNA"/>
</dbReference>
<name>A0A381UJR3_9ZZZZ</name>
<keyword evidence="2" id="KW-0808">Transferase</keyword>
<reference evidence="4" key="1">
    <citation type="submission" date="2018-05" db="EMBL/GenBank/DDBJ databases">
        <authorList>
            <person name="Lanie J.A."/>
            <person name="Ng W.-L."/>
            <person name="Kazmierczak K.M."/>
            <person name="Andrzejewski T.M."/>
            <person name="Davidsen T.M."/>
            <person name="Wayne K.J."/>
            <person name="Tettelin H."/>
            <person name="Glass J.I."/>
            <person name="Rusch D."/>
            <person name="Podicherti R."/>
            <person name="Tsui H.-C.T."/>
            <person name="Winkler M.E."/>
        </authorList>
    </citation>
    <scope>NUCLEOTIDE SEQUENCE</scope>
</reference>
<dbReference type="SMART" id="SM00450">
    <property type="entry name" value="RHOD"/>
    <property type="match status" value="1"/>
</dbReference>
<dbReference type="AlphaFoldDB" id="A0A381UJR3"/>
<gene>
    <name evidence="4" type="ORF">METZ01_LOCUS80411</name>
</gene>
<dbReference type="NCBIfam" id="NF001195">
    <property type="entry name" value="PRK00162.1"/>
    <property type="match status" value="1"/>
</dbReference>
<evidence type="ECO:0000259" key="3">
    <source>
        <dbReference type="PROSITE" id="PS50206"/>
    </source>
</evidence>
<proteinExistence type="predicted"/>
<organism evidence="4">
    <name type="scientific">marine metagenome</name>
    <dbReference type="NCBI Taxonomy" id="408172"/>
    <lineage>
        <taxon>unclassified sequences</taxon>
        <taxon>metagenomes</taxon>
        <taxon>ecological metagenomes</taxon>
    </lineage>
</organism>
<evidence type="ECO:0000256" key="1">
    <source>
        <dbReference type="ARBA" id="ARBA00022490"/>
    </source>
</evidence>
<dbReference type="InterPro" id="IPR036873">
    <property type="entry name" value="Rhodanese-like_dom_sf"/>
</dbReference>
<feature type="domain" description="Rhodanese" evidence="3">
    <location>
        <begin position="16"/>
        <end position="97"/>
    </location>
</feature>
<accession>A0A381UJR3</accession>
<dbReference type="SUPFAM" id="SSF52821">
    <property type="entry name" value="Rhodanese/Cell cycle control phosphatase"/>
    <property type="match status" value="1"/>
</dbReference>
<dbReference type="PROSITE" id="PS50206">
    <property type="entry name" value="RHODANESE_3"/>
    <property type="match status" value="1"/>
</dbReference>
<keyword evidence="1" id="KW-0963">Cytoplasm</keyword>
<dbReference type="CDD" id="cd01444">
    <property type="entry name" value="GlpE_ST"/>
    <property type="match status" value="1"/>
</dbReference>
<sequence length="97" mass="11143">MSNFKNISVEEAKELLRADNYLIDIRDKESFSISHVEGALNLSDENIDDFIKNSKKNRPTIIYCYKGISSQKLAHYLSTQGFENAYSVDGGFENWKE</sequence>
<dbReference type="InterPro" id="IPR023695">
    <property type="entry name" value="Thiosulf_sulfurTrfase"/>
</dbReference>
<dbReference type="InterPro" id="IPR001763">
    <property type="entry name" value="Rhodanese-like_dom"/>
</dbReference>
<evidence type="ECO:0000313" key="4">
    <source>
        <dbReference type="EMBL" id="SVA27557.1"/>
    </source>
</evidence>
<dbReference type="GO" id="GO:0005737">
    <property type="term" value="C:cytoplasm"/>
    <property type="evidence" value="ECO:0007669"/>
    <property type="project" value="InterPro"/>
</dbReference>
<dbReference type="GO" id="GO:0004792">
    <property type="term" value="F:thiosulfate-cyanide sulfurtransferase activity"/>
    <property type="evidence" value="ECO:0007669"/>
    <property type="project" value="InterPro"/>
</dbReference>
<dbReference type="PANTHER" id="PTHR43031:SF6">
    <property type="entry name" value="THIOSULFATE SULFURTRANSFERASE GLPE"/>
    <property type="match status" value="1"/>
</dbReference>
<dbReference type="Gene3D" id="3.40.250.10">
    <property type="entry name" value="Rhodanese-like domain"/>
    <property type="match status" value="1"/>
</dbReference>
<dbReference type="Pfam" id="PF00581">
    <property type="entry name" value="Rhodanese"/>
    <property type="match status" value="1"/>
</dbReference>
<protein>
    <recommendedName>
        <fullName evidence="3">Rhodanese domain-containing protein</fullName>
    </recommendedName>
</protein>
<dbReference type="PANTHER" id="PTHR43031">
    <property type="entry name" value="FAD-DEPENDENT OXIDOREDUCTASE"/>
    <property type="match status" value="1"/>
</dbReference>
<evidence type="ECO:0000256" key="2">
    <source>
        <dbReference type="ARBA" id="ARBA00022679"/>
    </source>
</evidence>
<dbReference type="InterPro" id="IPR050229">
    <property type="entry name" value="GlpE_sulfurtransferase"/>
</dbReference>